<feature type="compositionally biased region" description="Polar residues" evidence="1">
    <location>
        <begin position="16"/>
        <end position="34"/>
    </location>
</feature>
<evidence type="ECO:0000256" key="1">
    <source>
        <dbReference type="SAM" id="MobiDB-lite"/>
    </source>
</evidence>
<reference evidence="2 3" key="1">
    <citation type="submission" date="2015-07" db="EMBL/GenBank/DDBJ databases">
        <title>Comparative genomics of the Sigatoka disease complex on banana suggests a link between parallel evolutionary changes in Pseudocercospora fijiensis and Pseudocercospora eumusae and increased virulence on the banana host.</title>
        <authorList>
            <person name="Chang T.-C."/>
            <person name="Salvucci A."/>
            <person name="Crous P.W."/>
            <person name="Stergiopoulos I."/>
        </authorList>
    </citation>
    <scope>NUCLEOTIDE SEQUENCE [LARGE SCALE GENOMIC DNA]</scope>
    <source>
        <strain evidence="2 3">CBS 114824</strain>
    </source>
</reference>
<keyword evidence="3" id="KW-1185">Reference proteome</keyword>
<feature type="region of interest" description="Disordered" evidence="1">
    <location>
        <begin position="311"/>
        <end position="456"/>
    </location>
</feature>
<feature type="compositionally biased region" description="Polar residues" evidence="1">
    <location>
        <begin position="385"/>
        <end position="413"/>
    </location>
</feature>
<feature type="region of interest" description="Disordered" evidence="1">
    <location>
        <begin position="275"/>
        <end position="296"/>
    </location>
</feature>
<gene>
    <name evidence="2" type="ORF">AC578_7379</name>
</gene>
<dbReference type="EMBL" id="LFZN01000142">
    <property type="protein sequence ID" value="KXS97450.1"/>
    <property type="molecule type" value="Genomic_DNA"/>
</dbReference>
<proteinExistence type="predicted"/>
<feature type="compositionally biased region" description="Basic residues" evidence="1">
    <location>
        <begin position="236"/>
        <end position="247"/>
    </location>
</feature>
<protein>
    <submittedName>
        <fullName evidence="2">Uncharacterized protein</fullName>
    </submittedName>
</protein>
<sequence length="523" mass="54541">MASVGEIFRMFFPKYSQGSPSTALESDQAENNSLEEPVRQDSEMPTPGSVENHAAEPETEESFEFLFDGSESGDESALFGDSTSGEDTAASSEDKSEEPVRQDSAMPTPVSGQDGDEDELEAALRRAMEEEGVDDDSSTSAGEGDAGEDTGAPSRFPGLALPRRLPAAPPAASPAAASPPAASPPSASPPAASSTPTPSTQPDANPAASVNAQSRKRTRDDDPTEIEDSSPEPAAKRARKEKKKSRRGPAPCTSQELDARNGAARIQLGLGSHRYSFFGSNATQDRYGKLAPSKTKGAIARREALDQLINSIPSAETELPLPEGPVDTAVSESSNGTTVDAQGEPSTSAPRASPPASLSAGASSSGPSPTSSRTTIDLTGETGPAQGTSSPASLGSGRSNNGAATTSSRTTIDLTRAGSPLQQENEQLAEPTHPEEPASTPESDLPAPTNGSSSVHDDLLKSQMEALNAHNAALSAELRGHQARGHMTDISIDFSGSQGVFKGKRQMKRNNDMRNHRARQRRE</sequence>
<name>A0A139H4N8_9PEZI</name>
<feature type="region of interest" description="Disordered" evidence="1">
    <location>
        <begin position="12"/>
        <end position="260"/>
    </location>
</feature>
<accession>A0A139H4N8</accession>
<evidence type="ECO:0000313" key="3">
    <source>
        <dbReference type="Proteomes" id="UP000070133"/>
    </source>
</evidence>
<feature type="compositionally biased region" description="Polar residues" evidence="1">
    <location>
        <begin position="330"/>
        <end position="340"/>
    </location>
</feature>
<feature type="compositionally biased region" description="Polar residues" evidence="1">
    <location>
        <begin position="81"/>
        <end position="91"/>
    </location>
</feature>
<evidence type="ECO:0000313" key="2">
    <source>
        <dbReference type="EMBL" id="KXS97450.1"/>
    </source>
</evidence>
<feature type="compositionally biased region" description="Basic and acidic residues" evidence="1">
    <location>
        <begin position="92"/>
        <end position="101"/>
    </location>
</feature>
<feature type="compositionally biased region" description="Low complexity" evidence="1">
    <location>
        <begin position="189"/>
        <end position="200"/>
    </location>
</feature>
<organism evidence="2 3">
    <name type="scientific">Pseudocercospora eumusae</name>
    <dbReference type="NCBI Taxonomy" id="321146"/>
    <lineage>
        <taxon>Eukaryota</taxon>
        <taxon>Fungi</taxon>
        <taxon>Dikarya</taxon>
        <taxon>Ascomycota</taxon>
        <taxon>Pezizomycotina</taxon>
        <taxon>Dothideomycetes</taxon>
        <taxon>Dothideomycetidae</taxon>
        <taxon>Mycosphaerellales</taxon>
        <taxon>Mycosphaerellaceae</taxon>
        <taxon>Pseudocercospora</taxon>
    </lineage>
</organism>
<feature type="compositionally biased region" description="Low complexity" evidence="1">
    <location>
        <begin position="345"/>
        <end position="375"/>
    </location>
</feature>
<dbReference type="Proteomes" id="UP000070133">
    <property type="component" value="Unassembled WGS sequence"/>
</dbReference>
<feature type="region of interest" description="Disordered" evidence="1">
    <location>
        <begin position="493"/>
        <end position="523"/>
    </location>
</feature>
<dbReference type="AlphaFoldDB" id="A0A139H4N8"/>
<comment type="caution">
    <text evidence="2">The sequence shown here is derived from an EMBL/GenBank/DDBJ whole genome shotgun (WGS) entry which is preliminary data.</text>
</comment>
<dbReference type="OrthoDB" id="10578403at2759"/>